<organism evidence="1 2">
    <name type="scientific">Austropuccinia psidii MF-1</name>
    <dbReference type="NCBI Taxonomy" id="1389203"/>
    <lineage>
        <taxon>Eukaryota</taxon>
        <taxon>Fungi</taxon>
        <taxon>Dikarya</taxon>
        <taxon>Basidiomycota</taxon>
        <taxon>Pucciniomycotina</taxon>
        <taxon>Pucciniomycetes</taxon>
        <taxon>Pucciniales</taxon>
        <taxon>Sphaerophragmiaceae</taxon>
        <taxon>Austropuccinia</taxon>
    </lineage>
</organism>
<protein>
    <submittedName>
        <fullName evidence="1">Uncharacterized protein</fullName>
    </submittedName>
</protein>
<gene>
    <name evidence="1" type="ORF">O181_095448</name>
</gene>
<sequence length="99" mass="11268">MPHQCRWSQRWQLDNVKSKAHYCPGVAAKIPNHFMEIYRRRSFKFSEWAPGSGTPDTHLSEPEGTKTPVLGISASELNTELFDSVMKTYGKNKQCGILL</sequence>
<dbReference type="EMBL" id="AVOT02062828">
    <property type="protein sequence ID" value="MBW0555733.1"/>
    <property type="molecule type" value="Genomic_DNA"/>
</dbReference>
<keyword evidence="2" id="KW-1185">Reference proteome</keyword>
<dbReference type="Proteomes" id="UP000765509">
    <property type="component" value="Unassembled WGS sequence"/>
</dbReference>
<dbReference type="OrthoDB" id="420169at2759"/>
<reference evidence="1" key="1">
    <citation type="submission" date="2021-03" db="EMBL/GenBank/DDBJ databases">
        <title>Draft genome sequence of rust myrtle Austropuccinia psidii MF-1, a brazilian biotype.</title>
        <authorList>
            <person name="Quecine M.C."/>
            <person name="Pachon D.M.R."/>
            <person name="Bonatelli M.L."/>
            <person name="Correr F.H."/>
            <person name="Franceschini L.M."/>
            <person name="Leite T.F."/>
            <person name="Margarido G.R.A."/>
            <person name="Almeida C.A."/>
            <person name="Ferrarezi J.A."/>
            <person name="Labate C.A."/>
        </authorList>
    </citation>
    <scope>NUCLEOTIDE SEQUENCE</scope>
    <source>
        <strain evidence="1">MF-1</strain>
    </source>
</reference>
<dbReference type="AlphaFoldDB" id="A0A9Q3J533"/>
<accession>A0A9Q3J533</accession>
<name>A0A9Q3J533_9BASI</name>
<evidence type="ECO:0000313" key="2">
    <source>
        <dbReference type="Proteomes" id="UP000765509"/>
    </source>
</evidence>
<proteinExistence type="predicted"/>
<comment type="caution">
    <text evidence="1">The sequence shown here is derived from an EMBL/GenBank/DDBJ whole genome shotgun (WGS) entry which is preliminary data.</text>
</comment>
<evidence type="ECO:0000313" key="1">
    <source>
        <dbReference type="EMBL" id="MBW0555733.1"/>
    </source>
</evidence>